<keyword evidence="1" id="KW-0472">Membrane</keyword>
<feature type="transmembrane region" description="Helical" evidence="1">
    <location>
        <begin position="52"/>
        <end position="74"/>
    </location>
</feature>
<evidence type="ECO:0000313" key="2">
    <source>
        <dbReference type="EMBL" id="OGG65667.1"/>
    </source>
</evidence>
<feature type="transmembrane region" description="Helical" evidence="1">
    <location>
        <begin position="80"/>
        <end position="102"/>
    </location>
</feature>
<proteinExistence type="predicted"/>
<name>A0A1F6DWF6_9BACT</name>
<sequence length="194" mass="21939">MADDEPIKDLETVLLRQLRESKELVKSMDWNSFQQNLDRRVAQVNDSFLKEVANISLISVTAAPFSLTLLLSGLEIEKTLLVAAFGLLMVNVLFLNVGLWHLNSIFKRETGSQTLDFLEMESNATDISNENLDTGKRVEALANLVKIQSRLYYRQKTEPLNQGKTLIFFREWGLVLLSVAIILIIESVVLALTK</sequence>
<dbReference type="STRING" id="1798497.A3D71_01295"/>
<gene>
    <name evidence="2" type="ORF">A3D71_01295</name>
</gene>
<reference evidence="2 3" key="1">
    <citation type="journal article" date="2016" name="Nat. Commun.">
        <title>Thousands of microbial genomes shed light on interconnected biogeochemical processes in an aquifer system.</title>
        <authorList>
            <person name="Anantharaman K."/>
            <person name="Brown C.T."/>
            <person name="Hug L.A."/>
            <person name="Sharon I."/>
            <person name="Castelle C.J."/>
            <person name="Probst A.J."/>
            <person name="Thomas B.C."/>
            <person name="Singh A."/>
            <person name="Wilkins M.J."/>
            <person name="Karaoz U."/>
            <person name="Brodie E.L."/>
            <person name="Williams K.H."/>
            <person name="Hubbard S.S."/>
            <person name="Banfield J.F."/>
        </authorList>
    </citation>
    <scope>NUCLEOTIDE SEQUENCE [LARGE SCALE GENOMIC DNA]</scope>
</reference>
<accession>A0A1F6DWF6</accession>
<evidence type="ECO:0000256" key="1">
    <source>
        <dbReference type="SAM" id="Phobius"/>
    </source>
</evidence>
<protein>
    <submittedName>
        <fullName evidence="2">Uncharacterized protein</fullName>
    </submittedName>
</protein>
<keyword evidence="1" id="KW-1133">Transmembrane helix</keyword>
<keyword evidence="1" id="KW-0812">Transmembrane</keyword>
<feature type="transmembrane region" description="Helical" evidence="1">
    <location>
        <begin position="172"/>
        <end position="192"/>
    </location>
</feature>
<comment type="caution">
    <text evidence="2">The sequence shown here is derived from an EMBL/GenBank/DDBJ whole genome shotgun (WGS) entry which is preliminary data.</text>
</comment>
<dbReference type="EMBL" id="MFLK01000038">
    <property type="protein sequence ID" value="OGG65667.1"/>
    <property type="molecule type" value="Genomic_DNA"/>
</dbReference>
<evidence type="ECO:0000313" key="3">
    <source>
        <dbReference type="Proteomes" id="UP000177652"/>
    </source>
</evidence>
<dbReference type="Proteomes" id="UP000177652">
    <property type="component" value="Unassembled WGS sequence"/>
</dbReference>
<organism evidence="2 3">
    <name type="scientific">Candidatus Kaiserbacteria bacterium RIFCSPHIGHO2_02_FULL_55_20</name>
    <dbReference type="NCBI Taxonomy" id="1798497"/>
    <lineage>
        <taxon>Bacteria</taxon>
        <taxon>Candidatus Kaiseribacteriota</taxon>
    </lineage>
</organism>
<dbReference type="AlphaFoldDB" id="A0A1F6DWF6"/>